<dbReference type="EMBL" id="BLJN01000006">
    <property type="protein sequence ID" value="GFE83227.1"/>
    <property type="molecule type" value="Genomic_DNA"/>
</dbReference>
<comment type="similarity">
    <text evidence="1">Belongs to the membrane fusion protein (MFP) (TC 8.A.1) family.</text>
</comment>
<dbReference type="InterPro" id="IPR058625">
    <property type="entry name" value="MdtA-like_BSH"/>
</dbReference>
<protein>
    <submittedName>
        <fullName evidence="7">Multidrug transporter EmrA</fullName>
    </submittedName>
</protein>
<keyword evidence="8" id="KW-1185">Reference proteome</keyword>
<dbReference type="Pfam" id="PF25954">
    <property type="entry name" value="Beta-barrel_RND_2"/>
    <property type="match status" value="1"/>
</dbReference>
<comment type="caution">
    <text evidence="7">The sequence shown here is derived from an EMBL/GenBank/DDBJ whole genome shotgun (WGS) entry which is preliminary data.</text>
</comment>
<keyword evidence="4" id="KW-0472">Membrane</keyword>
<keyword evidence="2" id="KW-0175">Coiled coil</keyword>
<reference evidence="8" key="1">
    <citation type="submission" date="2020-01" db="EMBL/GenBank/DDBJ databases">
        <title>'Steroidobacter agaridevorans' sp. nov., agar-degrading bacteria isolated from rhizosphere soils.</title>
        <authorList>
            <person name="Ikenaga M."/>
            <person name="Kataoka M."/>
            <person name="Murouchi A."/>
            <person name="Katsuragi S."/>
            <person name="Sakai M."/>
        </authorList>
    </citation>
    <scope>NUCLEOTIDE SEQUENCE [LARGE SCALE GENOMIC DNA]</scope>
    <source>
        <strain evidence="8">YU21-B</strain>
    </source>
</reference>
<dbReference type="AlphaFoldDB" id="A0A829YIW6"/>
<evidence type="ECO:0000256" key="2">
    <source>
        <dbReference type="SAM" id="Coils"/>
    </source>
</evidence>
<evidence type="ECO:0000256" key="1">
    <source>
        <dbReference type="ARBA" id="ARBA00009477"/>
    </source>
</evidence>
<dbReference type="Gene3D" id="2.40.30.170">
    <property type="match status" value="1"/>
</dbReference>
<evidence type="ECO:0000259" key="6">
    <source>
        <dbReference type="Pfam" id="PF25954"/>
    </source>
</evidence>
<gene>
    <name evidence="7" type="ORF">GCM10011487_52270</name>
</gene>
<dbReference type="PANTHER" id="PTHR30386:SF24">
    <property type="entry name" value="MULTIDRUG RESISTANCE EFFLUX PUMP"/>
    <property type="match status" value="1"/>
</dbReference>
<organism evidence="7 8">
    <name type="scientific">Steroidobacter agaridevorans</name>
    <dbReference type="NCBI Taxonomy" id="2695856"/>
    <lineage>
        <taxon>Bacteria</taxon>
        <taxon>Pseudomonadati</taxon>
        <taxon>Pseudomonadota</taxon>
        <taxon>Gammaproteobacteria</taxon>
        <taxon>Steroidobacterales</taxon>
        <taxon>Steroidobacteraceae</taxon>
        <taxon>Steroidobacter</taxon>
    </lineage>
</organism>
<sequence length="381" mass="40679">MVNDAPPEEPRVTEPIETPVQKTAPTGWAPPKHTLLTTVIVIVGALLGVLIVLYAWELPPFTRAIQTTDNAYVRGQTTLISPQVSGYVVAVPVQDYETIKAHDVLAQIDDRIYRQRVDQARANLSAANANRNNSAQTLRSKQASANAQAASLENAKAQLARAQADAKRVEELIADGSVSFRERDQILAALRAAEAAVDQSRAAGEIARQDIVAVEVGRGGLDAAVESAQAALKLAEIDLSNTTIRSPVDGQLGDVGVRVGQYVTAGTQLMYVVPAKLWVRANFKEAQTAHMAPGQPAVFYVDALAGARLTGRVESMAPATGSEFAVLKSDNTTGNFVKVAQRMSVRIAVDPGQPLAQRLRPGMSVEVEVDTRGSARPHGKQ</sequence>
<feature type="domain" description="Multidrug resistance protein MdtA-like barrel-sandwich hybrid" evidence="5">
    <location>
        <begin position="80"/>
        <end position="273"/>
    </location>
</feature>
<proteinExistence type="inferred from homology"/>
<accession>A0A829YIW6</accession>
<evidence type="ECO:0000256" key="4">
    <source>
        <dbReference type="SAM" id="Phobius"/>
    </source>
</evidence>
<name>A0A829YIW6_9GAMM</name>
<dbReference type="Gene3D" id="2.40.50.100">
    <property type="match status" value="1"/>
</dbReference>
<evidence type="ECO:0000259" key="5">
    <source>
        <dbReference type="Pfam" id="PF25917"/>
    </source>
</evidence>
<evidence type="ECO:0000313" key="8">
    <source>
        <dbReference type="Proteomes" id="UP000445000"/>
    </source>
</evidence>
<dbReference type="PANTHER" id="PTHR30386">
    <property type="entry name" value="MEMBRANE FUSION SUBUNIT OF EMRAB-TOLC MULTIDRUG EFFLUX PUMP"/>
    <property type="match status" value="1"/>
</dbReference>
<feature type="coiled-coil region" evidence="2">
    <location>
        <begin position="135"/>
        <end position="172"/>
    </location>
</feature>
<keyword evidence="4" id="KW-1133">Transmembrane helix</keyword>
<dbReference type="Gene3D" id="1.10.287.470">
    <property type="entry name" value="Helix hairpin bin"/>
    <property type="match status" value="1"/>
</dbReference>
<evidence type="ECO:0000313" key="7">
    <source>
        <dbReference type="EMBL" id="GFE83227.1"/>
    </source>
</evidence>
<feature type="region of interest" description="Disordered" evidence="3">
    <location>
        <begin position="1"/>
        <end position="28"/>
    </location>
</feature>
<feature type="transmembrane region" description="Helical" evidence="4">
    <location>
        <begin position="35"/>
        <end position="56"/>
    </location>
</feature>
<keyword evidence="4" id="KW-0812">Transmembrane</keyword>
<feature type="domain" description="CusB-like beta-barrel" evidence="6">
    <location>
        <begin position="276"/>
        <end position="320"/>
    </location>
</feature>
<dbReference type="Proteomes" id="UP000445000">
    <property type="component" value="Unassembled WGS sequence"/>
</dbReference>
<evidence type="ECO:0000256" key="3">
    <source>
        <dbReference type="SAM" id="MobiDB-lite"/>
    </source>
</evidence>
<dbReference type="InterPro" id="IPR058792">
    <property type="entry name" value="Beta-barrel_RND_2"/>
</dbReference>
<dbReference type="Pfam" id="PF25917">
    <property type="entry name" value="BSH_RND"/>
    <property type="match status" value="1"/>
</dbReference>
<dbReference type="SUPFAM" id="SSF111369">
    <property type="entry name" value="HlyD-like secretion proteins"/>
    <property type="match status" value="3"/>
</dbReference>
<dbReference type="InterPro" id="IPR050739">
    <property type="entry name" value="MFP"/>
</dbReference>